<sequence length="472" mass="53244">MKFLPVVLLCVFVSSIAFGQDRPNIVFLLADDAGYADFGFQGSKTMITPNLDRLVARGVRFTQGYVSHPTCGPSRAGILTGKYPHRFGYEENNVPGYMSPVSAVDGEEMGLPVEEQTMGDYLQALGYRTAYFGKWHQGGADRFHPLNRGFDEFYGFRGGARDYFSYENMPTDPQNRLERGIGNFAEHDGYLTDVLGDETAEFIERNKDRPFFALLAFNAVHSPMDARPEDVERFPGLAGHRQKVAAMTLALDRACGVVLDKLEHLGLTENTIIVFTNDNGGPTDNNASSNYPLSGTKSTYLEGGIRVPFVMSWPRQLRAEQVYEQPVSALDLLPTFVLAGGGVVSSLSHLDGVNLVPYLNGANQSRPHERLFWKRGVRAAVRDGDWKLIRYADRPAELFYLPDDISERNDLAIAEPERVRELFKVLFAWEMGLSRPRWLLDTKYDRLDMERQDIYRDQSKFFTRERSADGKQ</sequence>
<evidence type="ECO:0000256" key="1">
    <source>
        <dbReference type="ARBA" id="ARBA00008779"/>
    </source>
</evidence>
<dbReference type="PANTHER" id="PTHR42693:SF53">
    <property type="entry name" value="ENDO-4-O-SULFATASE"/>
    <property type="match status" value="1"/>
</dbReference>
<dbReference type="GO" id="GO:0046872">
    <property type="term" value="F:metal ion binding"/>
    <property type="evidence" value="ECO:0007669"/>
    <property type="project" value="UniProtKB-KW"/>
</dbReference>
<dbReference type="Gene3D" id="3.30.1120.10">
    <property type="match status" value="1"/>
</dbReference>
<evidence type="ECO:0000259" key="6">
    <source>
        <dbReference type="Pfam" id="PF00884"/>
    </source>
</evidence>
<feature type="domain" description="Sulfatase N-terminal" evidence="6">
    <location>
        <begin position="23"/>
        <end position="337"/>
    </location>
</feature>
<dbReference type="CDD" id="cd16144">
    <property type="entry name" value="ARS_like"/>
    <property type="match status" value="1"/>
</dbReference>
<organism evidence="7 8">
    <name type="scientific">Neolewinella aquimaris</name>
    <dbReference type="NCBI Taxonomy" id="1835722"/>
    <lineage>
        <taxon>Bacteria</taxon>
        <taxon>Pseudomonadati</taxon>
        <taxon>Bacteroidota</taxon>
        <taxon>Saprospiria</taxon>
        <taxon>Saprospirales</taxon>
        <taxon>Lewinellaceae</taxon>
        <taxon>Neolewinella</taxon>
    </lineage>
</organism>
<comment type="similarity">
    <text evidence="1">Belongs to the sulfatase family.</text>
</comment>
<comment type="caution">
    <text evidence="7">The sequence shown here is derived from an EMBL/GenBank/DDBJ whole genome shotgun (WGS) entry which is preliminary data.</text>
</comment>
<protein>
    <submittedName>
        <fullName evidence="7">Arylsulfatase A-like enzyme</fullName>
    </submittedName>
</protein>
<keyword evidence="8" id="KW-1185">Reference proteome</keyword>
<name>A0A840E2Q9_9BACT</name>
<dbReference type="PROSITE" id="PS00523">
    <property type="entry name" value="SULFATASE_1"/>
    <property type="match status" value="1"/>
</dbReference>
<keyword evidence="2" id="KW-0479">Metal-binding</keyword>
<evidence type="ECO:0000313" key="7">
    <source>
        <dbReference type="EMBL" id="MBB4078012.1"/>
    </source>
</evidence>
<evidence type="ECO:0000256" key="2">
    <source>
        <dbReference type="ARBA" id="ARBA00022723"/>
    </source>
</evidence>
<keyword evidence="4" id="KW-0106">Calcium</keyword>
<dbReference type="InterPro" id="IPR017850">
    <property type="entry name" value="Alkaline_phosphatase_core_sf"/>
</dbReference>
<evidence type="ECO:0000256" key="3">
    <source>
        <dbReference type="ARBA" id="ARBA00022801"/>
    </source>
</evidence>
<dbReference type="Gene3D" id="3.40.720.10">
    <property type="entry name" value="Alkaline Phosphatase, subunit A"/>
    <property type="match status" value="1"/>
</dbReference>
<dbReference type="InterPro" id="IPR000917">
    <property type="entry name" value="Sulfatase_N"/>
</dbReference>
<dbReference type="Pfam" id="PF00884">
    <property type="entry name" value="Sulfatase"/>
    <property type="match status" value="1"/>
</dbReference>
<dbReference type="InterPro" id="IPR050738">
    <property type="entry name" value="Sulfatase"/>
</dbReference>
<dbReference type="SUPFAM" id="SSF53649">
    <property type="entry name" value="Alkaline phosphatase-like"/>
    <property type="match status" value="1"/>
</dbReference>
<dbReference type="PANTHER" id="PTHR42693">
    <property type="entry name" value="ARYLSULFATASE FAMILY MEMBER"/>
    <property type="match status" value="1"/>
</dbReference>
<dbReference type="AlphaFoldDB" id="A0A840E2Q9"/>
<evidence type="ECO:0000256" key="5">
    <source>
        <dbReference type="SAM" id="SignalP"/>
    </source>
</evidence>
<evidence type="ECO:0000313" key="8">
    <source>
        <dbReference type="Proteomes" id="UP000576209"/>
    </source>
</evidence>
<keyword evidence="5" id="KW-0732">Signal</keyword>
<reference evidence="7 8" key="1">
    <citation type="submission" date="2020-08" db="EMBL/GenBank/DDBJ databases">
        <title>Genomic Encyclopedia of Type Strains, Phase IV (KMG-IV): sequencing the most valuable type-strain genomes for metagenomic binning, comparative biology and taxonomic classification.</title>
        <authorList>
            <person name="Goeker M."/>
        </authorList>
    </citation>
    <scope>NUCLEOTIDE SEQUENCE [LARGE SCALE GENOMIC DNA]</scope>
    <source>
        <strain evidence="7 8">DSM 105137</strain>
    </source>
</reference>
<dbReference type="RefSeq" id="WP_183494242.1">
    <property type="nucleotide sequence ID" value="NZ_JACIFF010000001.1"/>
</dbReference>
<keyword evidence="3" id="KW-0378">Hydrolase</keyword>
<feature type="signal peptide" evidence="5">
    <location>
        <begin position="1"/>
        <end position="19"/>
    </location>
</feature>
<gene>
    <name evidence="7" type="ORF">GGR28_000613</name>
</gene>
<dbReference type="InterPro" id="IPR024607">
    <property type="entry name" value="Sulfatase_CS"/>
</dbReference>
<dbReference type="GO" id="GO:0004065">
    <property type="term" value="F:arylsulfatase activity"/>
    <property type="evidence" value="ECO:0007669"/>
    <property type="project" value="TreeGrafter"/>
</dbReference>
<feature type="chain" id="PRO_5033003838" evidence="5">
    <location>
        <begin position="20"/>
        <end position="472"/>
    </location>
</feature>
<dbReference type="EMBL" id="JACIFF010000001">
    <property type="protein sequence ID" value="MBB4078012.1"/>
    <property type="molecule type" value="Genomic_DNA"/>
</dbReference>
<dbReference type="Proteomes" id="UP000576209">
    <property type="component" value="Unassembled WGS sequence"/>
</dbReference>
<evidence type="ECO:0000256" key="4">
    <source>
        <dbReference type="ARBA" id="ARBA00022837"/>
    </source>
</evidence>
<accession>A0A840E2Q9</accession>
<proteinExistence type="inferred from homology"/>